<accession>F8DEP0</accession>
<evidence type="ECO:0000313" key="3">
    <source>
        <dbReference type="Proteomes" id="UP000006794"/>
    </source>
</evidence>
<evidence type="ECO:0000256" key="1">
    <source>
        <dbReference type="SAM" id="MobiDB-lite"/>
    </source>
</evidence>
<dbReference type="AlphaFoldDB" id="F8DEP0"/>
<dbReference type="HOGENOM" id="CLU_1187771_0_0_2"/>
<feature type="region of interest" description="Disordered" evidence="1">
    <location>
        <begin position="1"/>
        <end position="25"/>
    </location>
</feature>
<reference evidence="3" key="1">
    <citation type="journal article" date="2012" name="Stand. Genomic Sci.">
        <title>Complete genome sequence of Halopiger xanaduensis type strain (SH-6(T)).</title>
        <authorList>
            <person name="Anderson I."/>
            <person name="Tindall B.J."/>
            <person name="Rohde M."/>
            <person name="Lucas S."/>
            <person name="Han J."/>
            <person name="Lapidus A."/>
            <person name="Cheng J.F."/>
            <person name="Goodwin L."/>
            <person name="Pitluck S."/>
            <person name="Peters L."/>
            <person name="Pati A."/>
            <person name="Mikhailova N."/>
            <person name="Pagani I."/>
            <person name="Teshima H."/>
            <person name="Han C."/>
            <person name="Tapia R."/>
            <person name="Land M."/>
            <person name="Woyke T."/>
            <person name="Klenk H.P."/>
            <person name="Kyrpides N."/>
            <person name="Ivanova N."/>
        </authorList>
    </citation>
    <scope>NUCLEOTIDE SEQUENCE [LARGE SCALE GENOMIC DNA]</scope>
    <source>
        <strain evidence="3">DSM 18323 / JCM 14033 / SH-6</strain>
        <plasmid evidence="3">Plasmid pHALXA03</plasmid>
    </source>
</reference>
<dbReference type="KEGG" id="hxa:Halxa_0237"/>
<geneLocation type="plasmid" evidence="2 3">
    <name>pHALXA03</name>
</geneLocation>
<dbReference type="RefSeq" id="WP_013876015.1">
    <property type="nucleotide sequence ID" value="NC_015659.1"/>
</dbReference>
<keyword evidence="2" id="KW-0614">Plasmid</keyword>
<name>F8DEP0_HALXS</name>
<proteinExistence type="predicted"/>
<dbReference type="GeneID" id="10795591"/>
<gene>
    <name evidence="2" type="ordered locus">Halxa_0237</name>
</gene>
<dbReference type="Proteomes" id="UP000006794">
    <property type="component" value="Plasmid pHALXA03"/>
</dbReference>
<protein>
    <submittedName>
        <fullName evidence="2">Uncharacterized protein</fullName>
    </submittedName>
</protein>
<dbReference type="OrthoDB" id="378286at2157"/>
<keyword evidence="3" id="KW-1185">Reference proteome</keyword>
<dbReference type="EMBL" id="CP002842">
    <property type="protein sequence ID" value="AEH39477.1"/>
    <property type="molecule type" value="Genomic_DNA"/>
</dbReference>
<sequence length="233" mass="26011">MSTTESTETESKRRTAINQLGGPDAAQMYYDADRERPVVLRQKDGWEISKRDYMDRTWSVVHPRCYIGDHGCELETISQRLKLERMESDRYQTLPDATVEAILETARDAGDQWLAVNSPHIPYDGDGGVNVYVDGDRLSSRAVVSETEITAKDHPFEPSIAVHVEYGDDPGPITVETDGETRTYSRANDPDTIEEGVVYEPDDGSDGPTVELRVDRECEDCGETAYDLSGVDV</sequence>
<evidence type="ECO:0000313" key="2">
    <source>
        <dbReference type="EMBL" id="AEH39477.1"/>
    </source>
</evidence>
<organism evidence="2 3">
    <name type="scientific">Halopiger xanaduensis (strain DSM 18323 / JCM 14033 / SH-6)</name>
    <dbReference type="NCBI Taxonomy" id="797210"/>
    <lineage>
        <taxon>Archaea</taxon>
        <taxon>Methanobacteriati</taxon>
        <taxon>Methanobacteriota</taxon>
        <taxon>Stenosarchaea group</taxon>
        <taxon>Halobacteria</taxon>
        <taxon>Halobacteriales</taxon>
        <taxon>Natrialbaceae</taxon>
        <taxon>Halopiger</taxon>
    </lineage>
</organism>